<dbReference type="InterPro" id="IPR000873">
    <property type="entry name" value="AMP-dep_synth/lig_dom"/>
</dbReference>
<dbReference type="PROSITE" id="PS00455">
    <property type="entry name" value="AMP_BINDING"/>
    <property type="match status" value="1"/>
</dbReference>
<dbReference type="EMBL" id="KL596642">
    <property type="protein sequence ID" value="KER31716.1"/>
    <property type="molecule type" value="Genomic_DNA"/>
</dbReference>
<dbReference type="PANTHER" id="PTHR43272">
    <property type="entry name" value="LONG-CHAIN-FATTY-ACID--COA LIGASE"/>
    <property type="match status" value="1"/>
</dbReference>
<dbReference type="Pfam" id="PF00501">
    <property type="entry name" value="AMP-binding"/>
    <property type="match status" value="1"/>
</dbReference>
<keyword evidence="1" id="KW-0436">Ligase</keyword>
<dbReference type="InterPro" id="IPR020845">
    <property type="entry name" value="AMP-binding_CS"/>
</dbReference>
<dbReference type="Gene3D" id="3.40.50.12780">
    <property type="entry name" value="N-terminal domain of ligase-like"/>
    <property type="match status" value="1"/>
</dbReference>
<dbReference type="GO" id="GO:0004467">
    <property type="term" value="F:long-chain fatty acid-CoA ligase activity"/>
    <property type="evidence" value="ECO:0007669"/>
    <property type="project" value="UniProtKB-EC"/>
</dbReference>
<dbReference type="CTD" id="20316273"/>
<dbReference type="GO" id="GO:0005783">
    <property type="term" value="C:endoplasmic reticulum"/>
    <property type="evidence" value="ECO:0007669"/>
    <property type="project" value="TreeGrafter"/>
</dbReference>
<evidence type="ECO:0000313" key="5">
    <source>
        <dbReference type="EMBL" id="KER31716.1"/>
    </source>
</evidence>
<evidence type="ECO:0000256" key="3">
    <source>
        <dbReference type="ARBA" id="ARBA00026121"/>
    </source>
</evidence>
<protein>
    <recommendedName>
        <fullName evidence="3">long-chain-fatty-acid--CoA ligase</fullName>
        <ecNumber evidence="3">6.2.1.3</ecNumber>
    </recommendedName>
</protein>
<gene>
    <name evidence="5" type="ORF">T265_02085</name>
</gene>
<dbReference type="InterPro" id="IPR042099">
    <property type="entry name" value="ANL_N_sf"/>
</dbReference>
<dbReference type="EC" id="6.2.1.3" evidence="3"/>
<reference evidence="5 6" key="1">
    <citation type="submission" date="2013-11" db="EMBL/GenBank/DDBJ databases">
        <title>Opisthorchis viverrini - life in the bile duct.</title>
        <authorList>
            <person name="Young N.D."/>
            <person name="Nagarajan N."/>
            <person name="Lin S.J."/>
            <person name="Korhonen P.K."/>
            <person name="Jex A.R."/>
            <person name="Hall R.S."/>
            <person name="Safavi-Hemami H."/>
            <person name="Kaewkong W."/>
            <person name="Bertrand D."/>
            <person name="Gao S."/>
            <person name="Seet Q."/>
            <person name="Wongkham S."/>
            <person name="Teh B.T."/>
            <person name="Wongkham C."/>
            <person name="Intapan P.M."/>
            <person name="Maleewong W."/>
            <person name="Yang X."/>
            <person name="Hu M."/>
            <person name="Wang Z."/>
            <person name="Hofmann A."/>
            <person name="Sternberg P.W."/>
            <person name="Tan P."/>
            <person name="Wang J."/>
            <person name="Gasser R.B."/>
        </authorList>
    </citation>
    <scope>NUCLEOTIDE SEQUENCE [LARGE SCALE GENOMIC DNA]</scope>
</reference>
<evidence type="ECO:0000313" key="6">
    <source>
        <dbReference type="Proteomes" id="UP000054324"/>
    </source>
</evidence>
<dbReference type="PANTHER" id="PTHR43272:SF107">
    <property type="entry name" value="LONG-CHAIN-FATTY-ACID--COA LIGASE 5"/>
    <property type="match status" value="1"/>
</dbReference>
<evidence type="ECO:0000256" key="2">
    <source>
        <dbReference type="ARBA" id="ARBA00022832"/>
    </source>
</evidence>
<keyword evidence="6" id="KW-1185">Reference proteome</keyword>
<dbReference type="RefSeq" id="XP_009164508.1">
    <property type="nucleotide sequence ID" value="XM_009166244.1"/>
</dbReference>
<feature type="domain" description="AMP-dependent synthetase/ligase" evidence="4">
    <location>
        <begin position="83"/>
        <end position="487"/>
    </location>
</feature>
<dbReference type="GO" id="GO:0016020">
    <property type="term" value="C:membrane"/>
    <property type="evidence" value="ECO:0007669"/>
    <property type="project" value="TreeGrafter"/>
</dbReference>
<organism evidence="5 6">
    <name type="scientific">Opisthorchis viverrini</name>
    <name type="common">Southeast Asian liver fluke</name>
    <dbReference type="NCBI Taxonomy" id="6198"/>
    <lineage>
        <taxon>Eukaryota</taxon>
        <taxon>Metazoa</taxon>
        <taxon>Spiralia</taxon>
        <taxon>Lophotrochozoa</taxon>
        <taxon>Platyhelminthes</taxon>
        <taxon>Trematoda</taxon>
        <taxon>Digenea</taxon>
        <taxon>Opisthorchiida</taxon>
        <taxon>Opisthorchiata</taxon>
        <taxon>Opisthorchiidae</taxon>
        <taxon>Opisthorchis</taxon>
    </lineage>
</organism>
<sequence>MGGGECNNFPKRYRRIYPTSPGESFISQHLKKQSLVTDVKEAVHSSVITARNVERFLNVKTLRDLFLNGLNQSRFLACLGTRTTVSESYQWMLYQEVEDMIIAAGSAFFHCLPHPTWNKFVGIYSRNSPVWVIAQHACAAYSLVYVPLYDTLGSEAVQHILTQAELEVLICHSAKEADNVLKNFHSSLKVIVIYLKSKEANELKTTFRDRCDIYFWDEFVNLGQKKIVEQQPPSPTDLLTICYTSGSTGTPKGTMIEHGQFVDAMLAMLSNVDGKFVYPQLVHLSYLPLAHILEQLFMGSVLIAGARAAFLTGGPETLLADLGAVKPTVFTAVPRVLDRIQKEYYKKVPKMFLSTLRKCITKKNAEQARGKFDHSSLADQILFKKLRKSLGGRITFIVSGGAPLPVVTRRFFQAALGCPVVEGYGATETCGVACMTLIGDVEGGITGAVTCGVELKLVSVPELGISLEADQVGEVCLRGSRCTKGYYKDPENTAKLIDPDGWLHTGDVGRWTPNGALQLVDRSKNMFKLAQGEYIAAEKLESVYSFCPFVNNIMVDGDSFHSYALAIVCPDVKALRKELIKGFKSSDEPSRYQEEEMSDSDLCYDKEARKFILIKMNKVGKERGLKGFELVKSIHLTLQPFTVENGLLTPTLKLARYRARLMYKDMIQRLYEEGELVH</sequence>
<dbReference type="SUPFAM" id="SSF56801">
    <property type="entry name" value="Acetyl-CoA synthetase-like"/>
    <property type="match status" value="1"/>
</dbReference>
<dbReference type="Proteomes" id="UP000054324">
    <property type="component" value="Unassembled WGS sequence"/>
</dbReference>
<dbReference type="STRING" id="6198.A0A074ZXB5"/>
<evidence type="ECO:0000256" key="1">
    <source>
        <dbReference type="ARBA" id="ARBA00022598"/>
    </source>
</evidence>
<keyword evidence="2" id="KW-0276">Fatty acid metabolism</keyword>
<accession>A0A074ZXB5</accession>
<dbReference type="GeneID" id="20316273"/>
<proteinExistence type="predicted"/>
<dbReference type="OrthoDB" id="1700726at2759"/>
<dbReference type="AlphaFoldDB" id="A0A074ZXB5"/>
<dbReference type="KEGG" id="ovi:T265_02085"/>
<evidence type="ECO:0000259" key="4">
    <source>
        <dbReference type="Pfam" id="PF00501"/>
    </source>
</evidence>
<keyword evidence="2" id="KW-0443">Lipid metabolism</keyword>
<name>A0A074ZXB5_OPIVI</name>